<sequence>MTTKIFAHRGASKVAPENTMAAFKLAYDMHAEGIETDVQLTKDNIPVLIHDENVRRTTNGTGFVQDYTLEELKQLDAGSWFSEKYEGETIPTLDEFLTWIQDKPLRLNLELKNNVIDYKDLEKIVYDRLVAFDLIPRTVISSFSSESIKRFKEISSDLATAWLTSNKIRFLIPFTKSLGANRLHAKYTLLNKRLVKKCHQNDLELAIYTVNRPNQMNRCFQLGCDTIFTDVPDIALLERNK</sequence>
<dbReference type="CDD" id="cd08563">
    <property type="entry name" value="GDPD_TtGDE_like"/>
    <property type="match status" value="1"/>
</dbReference>
<dbReference type="PROSITE" id="PS51704">
    <property type="entry name" value="GP_PDE"/>
    <property type="match status" value="1"/>
</dbReference>
<evidence type="ECO:0000259" key="1">
    <source>
        <dbReference type="PROSITE" id="PS51704"/>
    </source>
</evidence>
<evidence type="ECO:0000313" key="3">
    <source>
        <dbReference type="Proteomes" id="UP000315215"/>
    </source>
</evidence>
<dbReference type="AlphaFoldDB" id="A0A516KGP8"/>
<dbReference type="KEGG" id="aqt:FN924_10260"/>
<evidence type="ECO:0000313" key="2">
    <source>
        <dbReference type="EMBL" id="QDP40536.1"/>
    </source>
</evidence>
<dbReference type="SUPFAM" id="SSF51695">
    <property type="entry name" value="PLC-like phosphodiesterases"/>
    <property type="match status" value="1"/>
</dbReference>
<dbReference type="Pfam" id="PF03009">
    <property type="entry name" value="GDPD"/>
    <property type="match status" value="1"/>
</dbReference>
<keyword evidence="3" id="KW-1185">Reference proteome</keyword>
<dbReference type="PANTHER" id="PTHR46211">
    <property type="entry name" value="GLYCEROPHOSPHORYL DIESTER PHOSPHODIESTERASE"/>
    <property type="match status" value="1"/>
</dbReference>
<feature type="domain" description="GP-PDE" evidence="1">
    <location>
        <begin position="3"/>
        <end position="239"/>
    </location>
</feature>
<dbReference type="InterPro" id="IPR030395">
    <property type="entry name" value="GP_PDE_dom"/>
</dbReference>
<dbReference type="OrthoDB" id="384721at2"/>
<gene>
    <name evidence="2" type="ORF">FN924_10260</name>
</gene>
<dbReference type="EMBL" id="CP041666">
    <property type="protein sequence ID" value="QDP40536.1"/>
    <property type="molecule type" value="Genomic_DNA"/>
</dbReference>
<name>A0A516KGP8_9BACI</name>
<proteinExistence type="predicted"/>
<organism evidence="2 3">
    <name type="scientific">Radiobacillus deserti</name>
    <dbReference type="NCBI Taxonomy" id="2594883"/>
    <lineage>
        <taxon>Bacteria</taxon>
        <taxon>Bacillati</taxon>
        <taxon>Bacillota</taxon>
        <taxon>Bacilli</taxon>
        <taxon>Bacillales</taxon>
        <taxon>Bacillaceae</taxon>
        <taxon>Radiobacillus</taxon>
    </lineage>
</organism>
<dbReference type="RefSeq" id="WP_143894201.1">
    <property type="nucleotide sequence ID" value="NZ_CP041666.1"/>
</dbReference>
<dbReference type="Proteomes" id="UP000315215">
    <property type="component" value="Chromosome"/>
</dbReference>
<dbReference type="GO" id="GO:0008081">
    <property type="term" value="F:phosphoric diester hydrolase activity"/>
    <property type="evidence" value="ECO:0007669"/>
    <property type="project" value="InterPro"/>
</dbReference>
<accession>A0A516KGP8</accession>
<dbReference type="GO" id="GO:0006629">
    <property type="term" value="P:lipid metabolic process"/>
    <property type="evidence" value="ECO:0007669"/>
    <property type="project" value="InterPro"/>
</dbReference>
<protein>
    <submittedName>
        <fullName evidence="2">Glycerophosphodiester phosphodiesterase</fullName>
    </submittedName>
</protein>
<dbReference type="Gene3D" id="3.20.20.190">
    <property type="entry name" value="Phosphatidylinositol (PI) phosphodiesterase"/>
    <property type="match status" value="1"/>
</dbReference>
<dbReference type="PANTHER" id="PTHR46211:SF1">
    <property type="entry name" value="GLYCEROPHOSPHODIESTER PHOSPHODIESTERASE, CYTOPLASMIC"/>
    <property type="match status" value="1"/>
</dbReference>
<dbReference type="InterPro" id="IPR017946">
    <property type="entry name" value="PLC-like_Pdiesterase_TIM-brl"/>
</dbReference>
<reference evidence="2 3" key="1">
    <citation type="submission" date="2019-07" db="EMBL/GenBank/DDBJ databases">
        <authorList>
            <person name="Li J."/>
        </authorList>
    </citation>
    <scope>NUCLEOTIDE SEQUENCE [LARGE SCALE GENOMIC DNA]</scope>
    <source>
        <strain evidence="2 3">TKL69</strain>
    </source>
</reference>